<evidence type="ECO:0000256" key="6">
    <source>
        <dbReference type="SAM" id="Phobius"/>
    </source>
</evidence>
<proteinExistence type="predicted"/>
<evidence type="ECO:0000313" key="9">
    <source>
        <dbReference type="Proteomes" id="UP001310387"/>
    </source>
</evidence>
<feature type="transmembrane region" description="Helical" evidence="6">
    <location>
        <begin position="155"/>
        <end position="179"/>
    </location>
</feature>
<feature type="transmembrane region" description="Helical" evidence="6">
    <location>
        <begin position="347"/>
        <end position="370"/>
    </location>
</feature>
<feature type="transmembrane region" description="Helical" evidence="6">
    <location>
        <begin position="96"/>
        <end position="116"/>
    </location>
</feature>
<feature type="transmembrane region" description="Helical" evidence="6">
    <location>
        <begin position="59"/>
        <end position="84"/>
    </location>
</feature>
<dbReference type="EMBL" id="JBAGLP010000097">
    <property type="protein sequence ID" value="MEG3613673.1"/>
    <property type="molecule type" value="Genomic_DNA"/>
</dbReference>
<evidence type="ECO:0000256" key="2">
    <source>
        <dbReference type="ARBA" id="ARBA00022692"/>
    </source>
</evidence>
<feature type="transmembrane region" description="Helical" evidence="6">
    <location>
        <begin position="285"/>
        <end position="309"/>
    </location>
</feature>
<accession>A0ABU7Z2Q8</accession>
<feature type="transmembrane region" description="Helical" evidence="6">
    <location>
        <begin position="321"/>
        <end position="341"/>
    </location>
</feature>
<feature type="compositionally biased region" description="Basic residues" evidence="5">
    <location>
        <begin position="474"/>
        <end position="483"/>
    </location>
</feature>
<dbReference type="InterPro" id="IPR020846">
    <property type="entry name" value="MFS_dom"/>
</dbReference>
<reference evidence="8" key="2">
    <citation type="submission" date="2024-02" db="EMBL/GenBank/DDBJ databases">
        <authorList>
            <person name="Prathaban M."/>
            <person name="Mythili R."/>
            <person name="Sharmila Devi N."/>
            <person name="Sobanaa M."/>
            <person name="Prathiviraj R."/>
            <person name="Selvin J."/>
        </authorList>
    </citation>
    <scope>NUCLEOTIDE SEQUENCE</scope>
    <source>
        <strain evidence="8">MP1014</strain>
    </source>
</reference>
<gene>
    <name evidence="8" type="ORF">V5O49_00890</name>
</gene>
<evidence type="ECO:0000256" key="1">
    <source>
        <dbReference type="ARBA" id="ARBA00004651"/>
    </source>
</evidence>
<keyword evidence="4 6" id="KW-0472">Membrane</keyword>
<feature type="transmembrane region" description="Helical" evidence="6">
    <location>
        <begin position="122"/>
        <end position="143"/>
    </location>
</feature>
<feature type="transmembrane region" description="Helical" evidence="6">
    <location>
        <begin position="27"/>
        <end position="47"/>
    </location>
</feature>
<keyword evidence="2 6" id="KW-0812">Transmembrane</keyword>
<feature type="transmembrane region" description="Helical" evidence="6">
    <location>
        <begin position="382"/>
        <end position="404"/>
    </location>
</feature>
<dbReference type="InterPro" id="IPR011701">
    <property type="entry name" value="MFS"/>
</dbReference>
<dbReference type="Gene3D" id="1.20.1250.20">
    <property type="entry name" value="MFS general substrate transporter like domains"/>
    <property type="match status" value="2"/>
</dbReference>
<keyword evidence="9" id="KW-1185">Reference proteome</keyword>
<feature type="transmembrane region" description="Helical" evidence="6">
    <location>
        <begin position="256"/>
        <end position="279"/>
    </location>
</feature>
<comment type="subcellular location">
    <subcellularLocation>
        <location evidence="1">Cell membrane</location>
        <topology evidence="1">Multi-pass membrane protein</topology>
    </subcellularLocation>
</comment>
<comment type="caution">
    <text evidence="8">The sequence shown here is derived from an EMBL/GenBank/DDBJ whole genome shotgun (WGS) entry which is preliminary data.</text>
</comment>
<evidence type="ECO:0000256" key="3">
    <source>
        <dbReference type="ARBA" id="ARBA00022989"/>
    </source>
</evidence>
<organism evidence="8 9">
    <name type="scientific">Isoptericola haloaureus</name>
    <dbReference type="NCBI Taxonomy" id="1542902"/>
    <lineage>
        <taxon>Bacteria</taxon>
        <taxon>Bacillati</taxon>
        <taxon>Actinomycetota</taxon>
        <taxon>Actinomycetes</taxon>
        <taxon>Micrococcales</taxon>
        <taxon>Promicromonosporaceae</taxon>
        <taxon>Isoptericola</taxon>
    </lineage>
</organism>
<dbReference type="Pfam" id="PF07690">
    <property type="entry name" value="MFS_1"/>
    <property type="match status" value="1"/>
</dbReference>
<dbReference type="PANTHER" id="PTHR11360">
    <property type="entry name" value="MONOCARBOXYLATE TRANSPORTER"/>
    <property type="match status" value="1"/>
</dbReference>
<feature type="region of interest" description="Disordered" evidence="5">
    <location>
        <begin position="1"/>
        <end position="23"/>
    </location>
</feature>
<feature type="domain" description="Major facilitator superfamily (MFS) profile" evidence="7">
    <location>
        <begin position="26"/>
        <end position="437"/>
    </location>
</feature>
<feature type="compositionally biased region" description="Pro residues" evidence="5">
    <location>
        <begin position="10"/>
        <end position="23"/>
    </location>
</feature>
<dbReference type="RefSeq" id="WP_332900573.1">
    <property type="nucleotide sequence ID" value="NZ_JBAGLP010000097.1"/>
</dbReference>
<feature type="transmembrane region" description="Helical" evidence="6">
    <location>
        <begin position="410"/>
        <end position="432"/>
    </location>
</feature>
<feature type="transmembrane region" description="Helical" evidence="6">
    <location>
        <begin position="185"/>
        <end position="205"/>
    </location>
</feature>
<sequence length="490" mass="49348">MALRRRSRPAPRPVTSPPTGGPPAPRAVVVAATAFVVIVCAGVFVGLPNLLVGPLHDELGWSYGTISVAIAVNAVLYGLTAPFAAAATDRLGVRRVAVVALLLVAGGAAATTAVTASWQLVLAWGVLVRLGCGAIATAFGALVAERWFTRHRGLVTGLLTSGTMVGGMVLLPVLAGLTTTAGWRAATWVAAGAAGVVALAAAGLLRDRPGADGPDGRAPVRAPWAAGSAPTAPVLDRGTMRRSLAALTRLARTGPFWLVVATFAVCGASTNGVMMSHFVPAAADVGLAPALASTLLAVMGAVNVAGTVAAGWGTDRVDPRLLLAGTYALRAVSLAALPVLLGPDLTPALVVFAVSFGLLDLATVPPTVALCREYFDLDGAVVFAWLTGAHQVGAAGAALGAGVVRDLTGSYGPAFVAVAVLCALAAAASVLIRRQPTAPAASSSASAAAIIRWPCASSDDAPTRWDQTAAAIASRRRTRRQPGPRRGSVP</sequence>
<dbReference type="CDD" id="cd17355">
    <property type="entry name" value="MFS_YcxA_like"/>
    <property type="match status" value="1"/>
</dbReference>
<dbReference type="InterPro" id="IPR036259">
    <property type="entry name" value="MFS_trans_sf"/>
</dbReference>
<name>A0ABU7Z2Q8_9MICO</name>
<feature type="region of interest" description="Disordered" evidence="5">
    <location>
        <begin position="457"/>
        <end position="490"/>
    </location>
</feature>
<evidence type="ECO:0000313" key="8">
    <source>
        <dbReference type="EMBL" id="MEG3613673.1"/>
    </source>
</evidence>
<reference evidence="8" key="1">
    <citation type="journal article" date="2024" name="Antonie Van Leeuwenhoek">
        <title>Isoptericola haloaureus sp. nov., a dimorphic actinobacterium isolated from mangrove sediments of southeast India, implicating biosaline agricultural significance through nitrogen fixation and salt tolerance genes.</title>
        <authorList>
            <person name="Prathaban M."/>
            <person name="Prathiviraj R."/>
            <person name="Ravichandran M."/>
            <person name="Natarajan S.D."/>
            <person name="Sobanaa M."/>
            <person name="Hari Krishna Kumar S."/>
            <person name="Chandrasekar V."/>
            <person name="Selvin J."/>
        </authorList>
    </citation>
    <scope>NUCLEOTIDE SEQUENCE</scope>
    <source>
        <strain evidence="8">MP1014</strain>
    </source>
</reference>
<dbReference type="PANTHER" id="PTHR11360:SF284">
    <property type="entry name" value="EG:103B4.3 PROTEIN-RELATED"/>
    <property type="match status" value="1"/>
</dbReference>
<evidence type="ECO:0000256" key="5">
    <source>
        <dbReference type="SAM" id="MobiDB-lite"/>
    </source>
</evidence>
<evidence type="ECO:0000256" key="4">
    <source>
        <dbReference type="ARBA" id="ARBA00023136"/>
    </source>
</evidence>
<evidence type="ECO:0000259" key="7">
    <source>
        <dbReference type="PROSITE" id="PS50850"/>
    </source>
</evidence>
<dbReference type="PROSITE" id="PS50850">
    <property type="entry name" value="MFS"/>
    <property type="match status" value="1"/>
</dbReference>
<dbReference type="Proteomes" id="UP001310387">
    <property type="component" value="Unassembled WGS sequence"/>
</dbReference>
<dbReference type="InterPro" id="IPR050327">
    <property type="entry name" value="Proton-linked_MCT"/>
</dbReference>
<protein>
    <submittedName>
        <fullName evidence="8">MFS transporter</fullName>
    </submittedName>
</protein>
<dbReference type="SUPFAM" id="SSF103473">
    <property type="entry name" value="MFS general substrate transporter"/>
    <property type="match status" value="1"/>
</dbReference>
<keyword evidence="3 6" id="KW-1133">Transmembrane helix</keyword>